<dbReference type="AlphaFoldDB" id="A0A392T2R3"/>
<comment type="caution">
    <text evidence="1">The sequence shown here is derived from an EMBL/GenBank/DDBJ whole genome shotgun (WGS) entry which is preliminary data.</text>
</comment>
<name>A0A392T2R3_9FABA</name>
<feature type="non-terminal residue" evidence="1">
    <location>
        <position position="1"/>
    </location>
</feature>
<accession>A0A392T2R3</accession>
<protein>
    <submittedName>
        <fullName evidence="1">Auxilin-like protein</fullName>
    </submittedName>
</protein>
<dbReference type="EMBL" id="LXQA010482955">
    <property type="protein sequence ID" value="MCI54667.1"/>
    <property type="molecule type" value="Genomic_DNA"/>
</dbReference>
<keyword evidence="2" id="KW-1185">Reference proteome</keyword>
<dbReference type="PANTHER" id="PTHR48462">
    <property type="entry name" value="PROTEIN, PUTATIVE-RELATED"/>
    <property type="match status" value="1"/>
</dbReference>
<reference evidence="1 2" key="1">
    <citation type="journal article" date="2018" name="Front. Plant Sci.">
        <title>Red Clover (Trifolium pratense) and Zigzag Clover (T. medium) - A Picture of Genomic Similarities and Differences.</title>
        <authorList>
            <person name="Dluhosova J."/>
            <person name="Istvanek J."/>
            <person name="Nedelnik J."/>
            <person name="Repkova J."/>
        </authorList>
    </citation>
    <scope>NUCLEOTIDE SEQUENCE [LARGE SCALE GENOMIC DNA]</scope>
    <source>
        <strain evidence="2">cv. 10/8</strain>
        <tissue evidence="1">Leaf</tissue>
    </source>
</reference>
<sequence length="57" mass="6220">VSVKKETLMNFLINPPEGRSTLKPADILVYDWVGGKHACVNLIEISPLVRLTTGDLG</sequence>
<dbReference type="PANTHER" id="PTHR48462:SF1">
    <property type="entry name" value="PROTEIN, PUTATIVE-RELATED"/>
    <property type="match status" value="1"/>
</dbReference>
<proteinExistence type="predicted"/>
<organism evidence="1 2">
    <name type="scientific">Trifolium medium</name>
    <dbReference type="NCBI Taxonomy" id="97028"/>
    <lineage>
        <taxon>Eukaryota</taxon>
        <taxon>Viridiplantae</taxon>
        <taxon>Streptophyta</taxon>
        <taxon>Embryophyta</taxon>
        <taxon>Tracheophyta</taxon>
        <taxon>Spermatophyta</taxon>
        <taxon>Magnoliopsida</taxon>
        <taxon>eudicotyledons</taxon>
        <taxon>Gunneridae</taxon>
        <taxon>Pentapetalae</taxon>
        <taxon>rosids</taxon>
        <taxon>fabids</taxon>
        <taxon>Fabales</taxon>
        <taxon>Fabaceae</taxon>
        <taxon>Papilionoideae</taxon>
        <taxon>50 kb inversion clade</taxon>
        <taxon>NPAAA clade</taxon>
        <taxon>Hologalegina</taxon>
        <taxon>IRL clade</taxon>
        <taxon>Trifolieae</taxon>
        <taxon>Trifolium</taxon>
    </lineage>
</organism>
<evidence type="ECO:0000313" key="1">
    <source>
        <dbReference type="EMBL" id="MCI54667.1"/>
    </source>
</evidence>
<dbReference type="Proteomes" id="UP000265520">
    <property type="component" value="Unassembled WGS sequence"/>
</dbReference>
<evidence type="ECO:0000313" key="2">
    <source>
        <dbReference type="Proteomes" id="UP000265520"/>
    </source>
</evidence>